<dbReference type="InterPro" id="IPR011990">
    <property type="entry name" value="TPR-like_helical_dom_sf"/>
</dbReference>
<dbReference type="Pfam" id="PF13041">
    <property type="entry name" value="PPR_2"/>
    <property type="match status" value="1"/>
</dbReference>
<dbReference type="Gene3D" id="1.25.40.10">
    <property type="entry name" value="Tetratricopeptide repeat domain"/>
    <property type="match status" value="2"/>
</dbReference>
<dbReference type="Pfam" id="PF17177">
    <property type="entry name" value="PPR_long"/>
    <property type="match status" value="1"/>
</dbReference>
<protein>
    <recommendedName>
        <fullName evidence="5">PROP1-like PPR domain-containing protein</fullName>
    </recommendedName>
</protein>
<evidence type="ECO:0000259" key="5">
    <source>
        <dbReference type="Pfam" id="PF17177"/>
    </source>
</evidence>
<feature type="compositionally biased region" description="Low complexity" evidence="4">
    <location>
        <begin position="78"/>
        <end position="101"/>
    </location>
</feature>
<reference evidence="6 7" key="1">
    <citation type="submission" date="2019-09" db="EMBL/GenBank/DDBJ databases">
        <authorList>
            <person name="Brejova B."/>
        </authorList>
    </citation>
    <scope>NUCLEOTIDE SEQUENCE [LARGE SCALE GENOMIC DNA]</scope>
</reference>
<dbReference type="InterPro" id="IPR033443">
    <property type="entry name" value="PROP1-like_PPR_dom"/>
</dbReference>
<dbReference type="GeneID" id="43581895"/>
<feature type="compositionally biased region" description="Basic and acidic residues" evidence="4">
    <location>
        <begin position="138"/>
        <end position="147"/>
    </location>
</feature>
<feature type="compositionally biased region" description="Polar residues" evidence="4">
    <location>
        <begin position="119"/>
        <end position="129"/>
    </location>
</feature>
<evidence type="ECO:0000256" key="4">
    <source>
        <dbReference type="SAM" id="MobiDB-lite"/>
    </source>
</evidence>
<evidence type="ECO:0000313" key="6">
    <source>
        <dbReference type="EMBL" id="VVT51381.1"/>
    </source>
</evidence>
<feature type="region of interest" description="Disordered" evidence="4">
    <location>
        <begin position="119"/>
        <end position="147"/>
    </location>
</feature>
<dbReference type="PANTHER" id="PTHR47942">
    <property type="entry name" value="TETRATRICOPEPTIDE REPEAT (TPR)-LIKE SUPERFAMILY PROTEIN-RELATED"/>
    <property type="match status" value="1"/>
</dbReference>
<feature type="repeat" description="PPR" evidence="3">
    <location>
        <begin position="434"/>
        <end position="468"/>
    </location>
</feature>
<dbReference type="EMBL" id="CABVLU010000002">
    <property type="protein sequence ID" value="VVT51381.1"/>
    <property type="molecule type" value="Genomic_DNA"/>
</dbReference>
<dbReference type="OrthoDB" id="185373at2759"/>
<dbReference type="GO" id="GO:0005739">
    <property type="term" value="C:mitochondrion"/>
    <property type="evidence" value="ECO:0007669"/>
    <property type="project" value="UniProtKB-SubCell"/>
</dbReference>
<dbReference type="Proteomes" id="UP000398389">
    <property type="component" value="Unassembled WGS sequence"/>
</dbReference>
<proteinExistence type="predicted"/>
<feature type="region of interest" description="Disordered" evidence="4">
    <location>
        <begin position="72"/>
        <end position="101"/>
    </location>
</feature>
<gene>
    <name evidence="6" type="ORF">SAPINGB_P003077</name>
</gene>
<organism evidence="6 7">
    <name type="scientific">Magnusiomyces paraingens</name>
    <dbReference type="NCBI Taxonomy" id="2606893"/>
    <lineage>
        <taxon>Eukaryota</taxon>
        <taxon>Fungi</taxon>
        <taxon>Dikarya</taxon>
        <taxon>Ascomycota</taxon>
        <taxon>Saccharomycotina</taxon>
        <taxon>Dipodascomycetes</taxon>
        <taxon>Dipodascales</taxon>
        <taxon>Dipodascaceae</taxon>
        <taxon>Magnusiomyces</taxon>
    </lineage>
</organism>
<feature type="region of interest" description="Disordered" evidence="4">
    <location>
        <begin position="30"/>
        <end position="50"/>
    </location>
</feature>
<evidence type="ECO:0000256" key="2">
    <source>
        <dbReference type="ARBA" id="ARBA00022737"/>
    </source>
</evidence>
<dbReference type="InterPro" id="IPR051222">
    <property type="entry name" value="PPR/CCM1_RNA-binding"/>
</dbReference>
<dbReference type="InterPro" id="IPR002885">
    <property type="entry name" value="PPR_rpt"/>
</dbReference>
<dbReference type="NCBIfam" id="TIGR00756">
    <property type="entry name" value="PPR"/>
    <property type="match status" value="2"/>
</dbReference>
<accession>A0A5E8BJF7</accession>
<dbReference type="AlphaFoldDB" id="A0A5E8BJF7"/>
<evidence type="ECO:0000256" key="3">
    <source>
        <dbReference type="PROSITE-ProRule" id="PRU00708"/>
    </source>
</evidence>
<sequence length="847" mass="96292">MLRNRTSLLASGRPSRWVTQIHSRSIFISSRQPKRQVSAPVAADHNDPMSAHDRFSVLGSFANELDDTIARNLHRNPSSSSSSSSSFPLSHSSSTSSKSSNRDLSAASALFLQSLKQGTTLSPSSSVSQGRRRRRRPTLIDHQRAKELDRQIKQVEQYANNLKHQIRMRDERALQLQKLQEETAKYEKSETNVSQKALSEVSSDADKLMDFLDLPENEAHSQLAQSKSPAPSSLKDVKTSMFDVPTSAVKLPPTILNRIGHTVTAIASESHQDWSRVVAAIFNNPNQLSGVSSDEVSLLMQQIPLAQRAKVLPLLHEMIWDAQIPLTKYIYDTTIAAYAEQGNTALVQVFMDQMNADNITPDHYTYGNLVKCMAKNRDLEGAVKVTKEMQAKHIALSVPIYTTLLQTCINVGDYNQAFDVFDMLKFLGTEMQPDVPVYNSVMLAAAKQQNVNRVLDLYNEMTTRAIDPLRPDANTYSVLIYACARDEKTHIKAWHLLLEMQERGFAPDRSTLNVMLYLCGKTGELAFARSIFRQMCTDKASYPDAFALNCLLDAYANYKPGFFSPILSTALGTKLRAAFFYNLDIAASTPAEITPPFLPAPMLANKLQVLAESRAVYTFFRDMQFNTSETHERARKMLNPETGSVRFINERTTLTYLRVPANLGNEAEFNFRWINETCIKTHMEKGKRILLPYKDTKQQEEQTLEQSSEPQNTLEQELTKTPRNHYMYDLAIRTATKNSWPYKSVRSIWESRGEWRRSPQSTYWATMSDVERRRSDFLFARGMVEYLAHTRKLFDAVDIVQSSVKLFRWRKVHLVPIIDAAREIEDESTLRKIKKILASYHQHNDEI</sequence>
<dbReference type="Pfam" id="PF01535">
    <property type="entry name" value="PPR"/>
    <property type="match status" value="1"/>
</dbReference>
<name>A0A5E8BJF7_9ASCO</name>
<comment type="subcellular location">
    <subcellularLocation>
        <location evidence="1">Mitochondrion</location>
    </subcellularLocation>
</comment>
<feature type="domain" description="PROP1-like PPR" evidence="5">
    <location>
        <begin position="339"/>
        <end position="424"/>
    </location>
</feature>
<dbReference type="PROSITE" id="PS51375">
    <property type="entry name" value="PPR"/>
    <property type="match status" value="3"/>
</dbReference>
<dbReference type="RefSeq" id="XP_031853686.1">
    <property type="nucleotide sequence ID" value="XM_031997795.1"/>
</dbReference>
<keyword evidence="2" id="KW-0677">Repeat</keyword>
<feature type="repeat" description="PPR" evidence="3">
    <location>
        <begin position="362"/>
        <end position="396"/>
    </location>
</feature>
<feature type="repeat" description="PPR" evidence="3">
    <location>
        <begin position="472"/>
        <end position="507"/>
    </location>
</feature>
<evidence type="ECO:0000313" key="7">
    <source>
        <dbReference type="Proteomes" id="UP000398389"/>
    </source>
</evidence>
<keyword evidence="7" id="KW-1185">Reference proteome</keyword>
<dbReference type="PANTHER" id="PTHR47942:SF63">
    <property type="entry name" value="PENTATRICOPEPTIDE REPEAT-CONTAINING PROTEIN"/>
    <property type="match status" value="1"/>
</dbReference>
<evidence type="ECO:0000256" key="1">
    <source>
        <dbReference type="ARBA" id="ARBA00004173"/>
    </source>
</evidence>